<evidence type="ECO:0000256" key="6">
    <source>
        <dbReference type="ARBA" id="ARBA00093780"/>
    </source>
</evidence>
<dbReference type="Proteomes" id="UP001501035">
    <property type="component" value="Unassembled WGS sequence"/>
</dbReference>
<evidence type="ECO:0000256" key="5">
    <source>
        <dbReference type="ARBA" id="ARBA00093761"/>
    </source>
</evidence>
<evidence type="ECO:0000256" key="1">
    <source>
        <dbReference type="ARBA" id="ARBA00001915"/>
    </source>
</evidence>
<dbReference type="Pfam" id="PF26519">
    <property type="entry name" value="BsaP"/>
    <property type="match status" value="1"/>
</dbReference>
<dbReference type="InterPro" id="IPR058605">
    <property type="entry name" value="BsaP_C"/>
</dbReference>
<feature type="domain" description="Biotin synthase auxiliary protein C-terminal" evidence="8">
    <location>
        <begin position="57"/>
        <end position="83"/>
    </location>
</feature>
<keyword evidence="3" id="KW-0093">Biotin biosynthesis</keyword>
<evidence type="ECO:0000313" key="10">
    <source>
        <dbReference type="Proteomes" id="UP001501035"/>
    </source>
</evidence>
<comment type="cofactor">
    <cofactor evidence="1">
        <name>iron-sulfur cluster</name>
        <dbReference type="ChEBI" id="CHEBI:30408"/>
    </cofactor>
</comment>
<evidence type="ECO:0000256" key="3">
    <source>
        <dbReference type="ARBA" id="ARBA00022756"/>
    </source>
</evidence>
<proteinExistence type="inferred from homology"/>
<comment type="similarity">
    <text evidence="6">Belongs to the BsaP family.</text>
</comment>
<sequence length="84" mass="9252">MTPAEPVPATPGPLATPRRYGVYTGIESELQSDEAVPTTARLGLEPPRYCGQCGRRMVVQVRPDGWRARCSRHGTVDSSELEQR</sequence>
<comment type="function">
    <text evidence="5">Required for the activity of the biotin synthase BioB.</text>
</comment>
<evidence type="ECO:0000256" key="2">
    <source>
        <dbReference type="ARBA" id="ARBA00022723"/>
    </source>
</evidence>
<gene>
    <name evidence="9" type="ORF">GCM10010528_18740</name>
</gene>
<accession>A0ABP6LBI5</accession>
<reference evidence="10" key="1">
    <citation type="journal article" date="2019" name="Int. J. Syst. Evol. Microbiol.">
        <title>The Global Catalogue of Microorganisms (GCM) 10K type strain sequencing project: providing services to taxonomists for standard genome sequencing and annotation.</title>
        <authorList>
            <consortium name="The Broad Institute Genomics Platform"/>
            <consortium name="The Broad Institute Genome Sequencing Center for Infectious Disease"/>
            <person name="Wu L."/>
            <person name="Ma J."/>
        </authorList>
    </citation>
    <scope>NUCLEOTIDE SEQUENCE [LARGE SCALE GENOMIC DNA]</scope>
    <source>
        <strain evidence="10">JCM 14234</strain>
    </source>
</reference>
<evidence type="ECO:0000256" key="4">
    <source>
        <dbReference type="ARBA" id="ARBA00023004"/>
    </source>
</evidence>
<comment type="caution">
    <text evidence="9">The sequence shown here is derived from an EMBL/GenBank/DDBJ whole genome shotgun (WGS) entry which is preliminary data.</text>
</comment>
<evidence type="ECO:0000313" key="9">
    <source>
        <dbReference type="EMBL" id="GAA3038444.1"/>
    </source>
</evidence>
<keyword evidence="10" id="KW-1185">Reference proteome</keyword>
<dbReference type="RefSeq" id="WP_290705684.1">
    <property type="nucleotide sequence ID" value="NZ_BAAAVS010000024.1"/>
</dbReference>
<dbReference type="EMBL" id="BAAAVS010000024">
    <property type="protein sequence ID" value="GAA3038444.1"/>
    <property type="molecule type" value="Genomic_DNA"/>
</dbReference>
<organism evidence="9 10">
    <name type="scientific">Gordonia defluvii</name>
    <dbReference type="NCBI Taxonomy" id="283718"/>
    <lineage>
        <taxon>Bacteria</taxon>
        <taxon>Bacillati</taxon>
        <taxon>Actinomycetota</taxon>
        <taxon>Actinomycetes</taxon>
        <taxon>Mycobacteriales</taxon>
        <taxon>Gordoniaceae</taxon>
        <taxon>Gordonia</taxon>
    </lineage>
</organism>
<keyword evidence="4" id="KW-0408">Iron</keyword>
<protein>
    <recommendedName>
        <fullName evidence="7">Biotin synthase auxiliary protein</fullName>
    </recommendedName>
</protein>
<evidence type="ECO:0000256" key="7">
    <source>
        <dbReference type="ARBA" id="ARBA00093796"/>
    </source>
</evidence>
<keyword evidence="2" id="KW-0479">Metal-binding</keyword>
<evidence type="ECO:0000259" key="8">
    <source>
        <dbReference type="Pfam" id="PF26519"/>
    </source>
</evidence>
<name>A0ABP6LBI5_9ACTN</name>